<dbReference type="KEGG" id="kfl:Kfla_0008"/>
<dbReference type="HOGENOM" id="CLU_1388642_0_0_11"/>
<sequence length="196" mass="20961">MRLYRPATVIVGVLFVLLGGVVRLADPDQVFDDSTRVVTEGTVGTDLKYGDSTFTITRVKFARSFVTGTDDKAVTTEGVFVAVEYDAVRGPGKPARTETTLTADGGSVYAPVSQIIASAIDFPEPGFARTGTFVYEVNPSDLAGLTFRAKPTQLFNSLAQELAVDLGVPSEQIAERSVDNAADQYNVQKDSIRVAS</sequence>
<keyword evidence="2" id="KW-1185">Reference proteome</keyword>
<reference evidence="1 2" key="2">
    <citation type="journal article" date="2010" name="Stand. Genomic Sci.">
        <title>Complete genome sequence of Kribbella flavida type strain (IFO 14399).</title>
        <authorList>
            <person name="Pukall R."/>
            <person name="Lapidus A."/>
            <person name="Glavina Del Rio T."/>
            <person name="Copeland A."/>
            <person name="Tice H."/>
            <person name="Cheng J.-F."/>
            <person name="Lucas S."/>
            <person name="Chen F."/>
            <person name="Nolan M."/>
            <person name="LaButti K."/>
            <person name="Pati A."/>
            <person name="Ivanova N."/>
            <person name="Mavrommatis K."/>
            <person name="Mikhailova N."/>
            <person name="Pitluck S."/>
            <person name="Bruce D."/>
            <person name="Goodwin L."/>
            <person name="Land M."/>
            <person name="Hauser L."/>
            <person name="Chang Y.-J."/>
            <person name="Jeffries C.D."/>
            <person name="Chen A."/>
            <person name="Palaniappan K."/>
            <person name="Chain P."/>
            <person name="Rohde M."/>
            <person name="Goeker M."/>
            <person name="Bristow J."/>
            <person name="Eisen J.A."/>
            <person name="Markowitz V."/>
            <person name="Hugenholtz P."/>
            <person name="Kyrpides N.C."/>
            <person name="Klenk H.-P."/>
            <person name="Brettin T."/>
        </authorList>
    </citation>
    <scope>NUCLEOTIDE SEQUENCE [LARGE SCALE GENOMIC DNA]</scope>
    <source>
        <strain evidence="2">DSM 17836 / JCM 10339 / NBRC 14399</strain>
    </source>
</reference>
<dbReference type="AlphaFoldDB" id="D2PQF2"/>
<proteinExistence type="predicted"/>
<evidence type="ECO:0000313" key="2">
    <source>
        <dbReference type="Proteomes" id="UP000007967"/>
    </source>
</evidence>
<reference evidence="2" key="1">
    <citation type="submission" date="2009-09" db="EMBL/GenBank/DDBJ databases">
        <title>The complete genome of Kribbella flavida DSM 17836.</title>
        <authorList>
            <consortium name="US DOE Joint Genome Institute (JGI-PGF)"/>
            <person name="Lucas S."/>
            <person name="Copeland A."/>
            <person name="Lapidus A."/>
            <person name="Glavina del Rio T."/>
            <person name="Dalin E."/>
            <person name="Tice H."/>
            <person name="Bruce D."/>
            <person name="Goodwin L."/>
            <person name="Pitluck S."/>
            <person name="Kyrpides N."/>
            <person name="Mavromatis K."/>
            <person name="Ivanova N."/>
            <person name="Saunders E."/>
            <person name="Brettin T."/>
            <person name="Detter J.C."/>
            <person name="Han C."/>
            <person name="Larimer F."/>
            <person name="Land M."/>
            <person name="Hauser L."/>
            <person name="Markowitz V."/>
            <person name="Cheng J.-F."/>
            <person name="Hugenholtz P."/>
            <person name="Woyke T."/>
            <person name="Wu D."/>
            <person name="Pukall R."/>
            <person name="Klenk H.-P."/>
            <person name="Eisen J.A."/>
        </authorList>
    </citation>
    <scope>NUCLEOTIDE SEQUENCE [LARGE SCALE GENOMIC DNA]</scope>
    <source>
        <strain evidence="2">DSM 17836 / JCM 10339 / NBRC 14399</strain>
    </source>
</reference>
<accession>D2PQF2</accession>
<gene>
    <name evidence="1" type="ordered locus">Kfla_0008</name>
</gene>
<protein>
    <recommendedName>
        <fullName evidence="3">DUF4352 domain-containing protein</fullName>
    </recommendedName>
</protein>
<evidence type="ECO:0008006" key="3">
    <source>
        <dbReference type="Google" id="ProtNLM"/>
    </source>
</evidence>
<dbReference type="RefSeq" id="WP_012917696.1">
    <property type="nucleotide sequence ID" value="NC_013729.1"/>
</dbReference>
<organism evidence="1 2">
    <name type="scientific">Kribbella flavida (strain DSM 17836 / JCM 10339 / NBRC 14399)</name>
    <dbReference type="NCBI Taxonomy" id="479435"/>
    <lineage>
        <taxon>Bacteria</taxon>
        <taxon>Bacillati</taxon>
        <taxon>Actinomycetota</taxon>
        <taxon>Actinomycetes</taxon>
        <taxon>Propionibacteriales</taxon>
        <taxon>Kribbellaceae</taxon>
        <taxon>Kribbella</taxon>
    </lineage>
</organism>
<dbReference type="Proteomes" id="UP000007967">
    <property type="component" value="Chromosome"/>
</dbReference>
<dbReference type="EMBL" id="CP001736">
    <property type="protein sequence ID" value="ADB29139.1"/>
    <property type="molecule type" value="Genomic_DNA"/>
</dbReference>
<dbReference type="OrthoDB" id="3822399at2"/>
<name>D2PQF2_KRIFD</name>
<evidence type="ECO:0000313" key="1">
    <source>
        <dbReference type="EMBL" id="ADB29139.1"/>
    </source>
</evidence>
<dbReference type="STRING" id="479435.Kfla_0008"/>